<protein>
    <submittedName>
        <fullName evidence="1">Uncharacterized protein</fullName>
    </submittedName>
</protein>
<proteinExistence type="predicted"/>
<name>A0ACB0JDM0_TRIPR</name>
<sequence>MDFEFLDDLAIEGQLRITSQLIEVRLPLIHSRPSAAAKMATSDLLNELTKPTFMTDPDLELKLKIINIQQLDDAAGDVSGLAVKWFLYVSIALVDSKLGAEGRKDLFDWLSRQLSGAAAKMATSDLLNELTKPTFMTDPDLELKLKIINIQQLDDAAGDVSGLAVKWFLYVSIALVDSKLGAEGRKDLFDWLSRQLSGLK</sequence>
<reference evidence="1" key="1">
    <citation type="submission" date="2023-10" db="EMBL/GenBank/DDBJ databases">
        <authorList>
            <person name="Rodriguez Cubillos JULIANA M."/>
            <person name="De Vega J."/>
        </authorList>
    </citation>
    <scope>NUCLEOTIDE SEQUENCE</scope>
</reference>
<accession>A0ACB0JDM0</accession>
<organism evidence="1 2">
    <name type="scientific">Trifolium pratense</name>
    <name type="common">Red clover</name>
    <dbReference type="NCBI Taxonomy" id="57577"/>
    <lineage>
        <taxon>Eukaryota</taxon>
        <taxon>Viridiplantae</taxon>
        <taxon>Streptophyta</taxon>
        <taxon>Embryophyta</taxon>
        <taxon>Tracheophyta</taxon>
        <taxon>Spermatophyta</taxon>
        <taxon>Magnoliopsida</taxon>
        <taxon>eudicotyledons</taxon>
        <taxon>Gunneridae</taxon>
        <taxon>Pentapetalae</taxon>
        <taxon>rosids</taxon>
        <taxon>fabids</taxon>
        <taxon>Fabales</taxon>
        <taxon>Fabaceae</taxon>
        <taxon>Papilionoideae</taxon>
        <taxon>50 kb inversion clade</taxon>
        <taxon>NPAAA clade</taxon>
        <taxon>Hologalegina</taxon>
        <taxon>IRL clade</taxon>
        <taxon>Trifolieae</taxon>
        <taxon>Trifolium</taxon>
    </lineage>
</organism>
<dbReference type="EMBL" id="CASHSV030000024">
    <property type="protein sequence ID" value="CAJ2642397.1"/>
    <property type="molecule type" value="Genomic_DNA"/>
</dbReference>
<evidence type="ECO:0000313" key="1">
    <source>
        <dbReference type="EMBL" id="CAJ2642397.1"/>
    </source>
</evidence>
<evidence type="ECO:0000313" key="2">
    <source>
        <dbReference type="Proteomes" id="UP001177021"/>
    </source>
</evidence>
<comment type="caution">
    <text evidence="1">The sequence shown here is derived from an EMBL/GenBank/DDBJ whole genome shotgun (WGS) entry which is preliminary data.</text>
</comment>
<gene>
    <name evidence="1" type="ORF">MILVUS5_LOCUS11872</name>
</gene>
<keyword evidence="2" id="KW-1185">Reference proteome</keyword>
<dbReference type="Proteomes" id="UP001177021">
    <property type="component" value="Unassembled WGS sequence"/>
</dbReference>